<organism evidence="1 2">
    <name type="scientific">Sinorhizobium kostiense</name>
    <dbReference type="NCBI Taxonomy" id="76747"/>
    <lineage>
        <taxon>Bacteria</taxon>
        <taxon>Pseudomonadati</taxon>
        <taxon>Pseudomonadota</taxon>
        <taxon>Alphaproteobacteria</taxon>
        <taxon>Hyphomicrobiales</taxon>
        <taxon>Rhizobiaceae</taxon>
        <taxon>Sinorhizobium/Ensifer group</taxon>
        <taxon>Sinorhizobium</taxon>
    </lineage>
</organism>
<dbReference type="InterPro" id="IPR029058">
    <property type="entry name" value="AB_hydrolase_fold"/>
</dbReference>
<sequence>MIVRTVSLSELVGVDCAGETLHRRLVDGDGFARAARHLVDLAEHADVALGYSAGGMVLWQSVLLGLSVDRLICISSTRLRLVSAAAVPIPVLAVFGEKDRNRPADAWGTCSHVQTYVISGAGHDFYGTDGPARDLCLARVANFLG</sequence>
<reference evidence="1 2" key="1">
    <citation type="submission" date="2021-03" db="EMBL/GenBank/DDBJ databases">
        <title>Genomic Encyclopedia of Type Strains, Phase IV (KMG-IV): sequencing the most valuable type-strain genomes for metagenomic binning, comparative biology and taxonomic classification.</title>
        <authorList>
            <person name="Goeker M."/>
        </authorList>
    </citation>
    <scope>NUCLEOTIDE SEQUENCE [LARGE SCALE GENOMIC DNA]</scope>
    <source>
        <strain evidence="1 2">DSM 13372</strain>
    </source>
</reference>
<accession>A0ABS4R6A9</accession>
<name>A0ABS4R6A9_9HYPH</name>
<comment type="caution">
    <text evidence="1">The sequence shown here is derived from an EMBL/GenBank/DDBJ whole genome shotgun (WGS) entry which is preliminary data.</text>
</comment>
<keyword evidence="1" id="KW-0378">Hydrolase</keyword>
<dbReference type="EMBL" id="JAGILA010000007">
    <property type="protein sequence ID" value="MBP2238234.1"/>
    <property type="molecule type" value="Genomic_DNA"/>
</dbReference>
<dbReference type="SUPFAM" id="SSF53474">
    <property type="entry name" value="alpha/beta-Hydrolases"/>
    <property type="match status" value="1"/>
</dbReference>
<proteinExistence type="predicted"/>
<dbReference type="Gene3D" id="3.40.50.1820">
    <property type="entry name" value="alpha/beta hydrolase"/>
    <property type="match status" value="1"/>
</dbReference>
<evidence type="ECO:0000313" key="2">
    <source>
        <dbReference type="Proteomes" id="UP000730739"/>
    </source>
</evidence>
<gene>
    <name evidence="1" type="ORF">J2Z31_004761</name>
</gene>
<dbReference type="RefSeq" id="WP_234939601.1">
    <property type="nucleotide sequence ID" value="NZ_JAGILA010000007.1"/>
</dbReference>
<protein>
    <submittedName>
        <fullName evidence="1">Dienelactone hydrolase</fullName>
    </submittedName>
</protein>
<evidence type="ECO:0000313" key="1">
    <source>
        <dbReference type="EMBL" id="MBP2238234.1"/>
    </source>
</evidence>
<keyword evidence="2" id="KW-1185">Reference proteome</keyword>
<dbReference type="GO" id="GO:0016787">
    <property type="term" value="F:hydrolase activity"/>
    <property type="evidence" value="ECO:0007669"/>
    <property type="project" value="UniProtKB-KW"/>
</dbReference>
<dbReference type="Proteomes" id="UP000730739">
    <property type="component" value="Unassembled WGS sequence"/>
</dbReference>